<dbReference type="STRING" id="194197.BWD09_09790"/>
<evidence type="ECO:0000256" key="1">
    <source>
        <dbReference type="SAM" id="MobiDB-lite"/>
    </source>
</evidence>
<dbReference type="GeneID" id="94581725"/>
<keyword evidence="4" id="KW-1185">Reference proteome</keyword>
<dbReference type="RefSeq" id="WP_085366595.1">
    <property type="nucleotide sequence ID" value="NZ_CAUJPZ010000034.1"/>
</dbReference>
<protein>
    <submittedName>
        <fullName evidence="3">Phosphoribosylglycinamide synthetase</fullName>
    </submittedName>
</protein>
<reference evidence="4" key="1">
    <citation type="submission" date="2017-01" db="EMBL/GenBank/DDBJ databases">
        <authorList>
            <person name="Wolfgang W.J."/>
            <person name="Cole J."/>
            <person name="Wroblewski D."/>
            <person name="Mcginnis J."/>
            <person name="Musser K.A."/>
        </authorList>
    </citation>
    <scope>NUCLEOTIDE SEQUENCE [LARGE SCALE GENOMIC DNA]</scope>
    <source>
        <strain evidence="4">DSM 19151</strain>
    </source>
</reference>
<name>A0A1X3D514_9NEIS</name>
<comment type="caution">
    <text evidence="3">The sequence shown here is derived from an EMBL/GenBank/DDBJ whole genome shotgun (WGS) entry which is preliminary data.</text>
</comment>
<evidence type="ECO:0000313" key="3">
    <source>
        <dbReference type="EMBL" id="OSI14835.1"/>
    </source>
</evidence>
<dbReference type="Proteomes" id="UP000193118">
    <property type="component" value="Unassembled WGS sequence"/>
</dbReference>
<proteinExistence type="predicted"/>
<feature type="region of interest" description="Disordered" evidence="1">
    <location>
        <begin position="29"/>
        <end position="58"/>
    </location>
</feature>
<feature type="compositionally biased region" description="Low complexity" evidence="1">
    <location>
        <begin position="29"/>
        <end position="54"/>
    </location>
</feature>
<dbReference type="EMBL" id="MTBO01000029">
    <property type="protein sequence ID" value="OSI14835.1"/>
    <property type="molecule type" value="Genomic_DNA"/>
</dbReference>
<dbReference type="OrthoDB" id="7448083at2"/>
<sequence length="202" mass="21636">MRLQILAVCTLTALAGLAACQKEETPAAPAQQAQQQAPAQAEPAAQAPQQAVAPTSGESLIREPVAAQSQPTQAIQTKTFGEYTIHLTKAKVVGQILSVEFIAVPPKGANGEYKGVSGEYFPLKDFDYIDETTSKKVTLLQDENGKYMANPLSGVSEELRLEGHQRFPQALTLKFPAPPETSPTITIDFPKVGSFDSVPVSR</sequence>
<dbReference type="PROSITE" id="PS51257">
    <property type="entry name" value="PROKAR_LIPOPROTEIN"/>
    <property type="match status" value="1"/>
</dbReference>
<feature type="chain" id="PRO_5013072530" evidence="2">
    <location>
        <begin position="19"/>
        <end position="202"/>
    </location>
</feature>
<organism evidence="3 4">
    <name type="scientific">Neisseria dentiae</name>
    <dbReference type="NCBI Taxonomy" id="194197"/>
    <lineage>
        <taxon>Bacteria</taxon>
        <taxon>Pseudomonadati</taxon>
        <taxon>Pseudomonadota</taxon>
        <taxon>Betaproteobacteria</taxon>
        <taxon>Neisseriales</taxon>
        <taxon>Neisseriaceae</taxon>
        <taxon>Neisseria</taxon>
    </lineage>
</organism>
<evidence type="ECO:0000313" key="4">
    <source>
        <dbReference type="Proteomes" id="UP000193118"/>
    </source>
</evidence>
<keyword evidence="2" id="KW-0732">Signal</keyword>
<feature type="signal peptide" evidence="2">
    <location>
        <begin position="1"/>
        <end position="18"/>
    </location>
</feature>
<gene>
    <name evidence="3" type="ORF">BWD09_09790</name>
</gene>
<dbReference type="AlphaFoldDB" id="A0A1X3D514"/>
<accession>A0A1X3D514</accession>
<evidence type="ECO:0000256" key="2">
    <source>
        <dbReference type="SAM" id="SignalP"/>
    </source>
</evidence>